<feature type="domain" description="HTH lacI-type" evidence="4">
    <location>
        <begin position="12"/>
        <end position="66"/>
    </location>
</feature>
<dbReference type="STRING" id="452637.Oter_3203"/>
<evidence type="ECO:0000313" key="5">
    <source>
        <dbReference type="EMBL" id="ACB76483.1"/>
    </source>
</evidence>
<accession>B1ZN31</accession>
<dbReference type="Proteomes" id="UP000007013">
    <property type="component" value="Chromosome"/>
</dbReference>
<dbReference type="HOGENOM" id="CLU_042649_0_0_0"/>
<dbReference type="InterPro" id="IPR010982">
    <property type="entry name" value="Lambda_DNA-bd_dom_sf"/>
</dbReference>
<evidence type="ECO:0000256" key="1">
    <source>
        <dbReference type="ARBA" id="ARBA00023015"/>
    </source>
</evidence>
<dbReference type="CDD" id="cd01392">
    <property type="entry name" value="HTH_LacI"/>
    <property type="match status" value="1"/>
</dbReference>
<evidence type="ECO:0000313" key="6">
    <source>
        <dbReference type="Proteomes" id="UP000007013"/>
    </source>
</evidence>
<dbReference type="GO" id="GO:0003700">
    <property type="term" value="F:DNA-binding transcription factor activity"/>
    <property type="evidence" value="ECO:0007669"/>
    <property type="project" value="TreeGrafter"/>
</dbReference>
<dbReference type="InterPro" id="IPR028082">
    <property type="entry name" value="Peripla_BP_I"/>
</dbReference>
<keyword evidence="1" id="KW-0805">Transcription regulation</keyword>
<protein>
    <submittedName>
        <fullName evidence="5">Transcriptional regulator, LacI family</fullName>
    </submittedName>
</protein>
<dbReference type="KEGG" id="ote:Oter_3203"/>
<dbReference type="EMBL" id="CP001032">
    <property type="protein sequence ID" value="ACB76483.1"/>
    <property type="molecule type" value="Genomic_DNA"/>
</dbReference>
<organism evidence="5 6">
    <name type="scientific">Opitutus terrae (strain DSM 11246 / JCM 15787 / PB90-1)</name>
    <dbReference type="NCBI Taxonomy" id="452637"/>
    <lineage>
        <taxon>Bacteria</taxon>
        <taxon>Pseudomonadati</taxon>
        <taxon>Verrucomicrobiota</taxon>
        <taxon>Opitutia</taxon>
        <taxon>Opitutales</taxon>
        <taxon>Opitutaceae</taxon>
        <taxon>Opitutus</taxon>
    </lineage>
</organism>
<dbReference type="SMART" id="SM00354">
    <property type="entry name" value="HTH_LACI"/>
    <property type="match status" value="1"/>
</dbReference>
<dbReference type="PANTHER" id="PTHR30146:SF109">
    <property type="entry name" value="HTH-TYPE TRANSCRIPTIONAL REGULATOR GALS"/>
    <property type="match status" value="1"/>
</dbReference>
<keyword evidence="3" id="KW-0804">Transcription</keyword>
<proteinExistence type="predicted"/>
<dbReference type="OrthoDB" id="180112at2"/>
<dbReference type="RefSeq" id="WP_012376012.1">
    <property type="nucleotide sequence ID" value="NC_010571.1"/>
</dbReference>
<sequence>MPTATAESSRRVTITDVAKRAGVHYTTVSMALRNHPRLPATTRERLRALAEEMGYRPDPVLQALMNYRGQRKPHRQIATLAYVTKCDTRWGWKQSCPDAEFFAGASHRASELGYEVEHFWLGEPGLTPHRLSVVLHSRGIVGVILASQHHESNVPLQFDWAKFSAVKIDSFPHQPGLHHVANDQFAAIRLVMQRVTAAGYRRIGLAVPPRCDPGAALAWSAGLAVEQRMMALADQLPPFIFPDSPPDSTPHELDHRAARDAFQGWLRRFAPEVLISNGAFARPQLDALGLSIPRDLAFVDMHLQQPDGKTAGIRQNCRRVGELSVDLLTRDLQQHALGVPEFPTTTLVEGTWFDGESLPSRVPAPAETPSLVGSI</sequence>
<dbReference type="SUPFAM" id="SSF47413">
    <property type="entry name" value="lambda repressor-like DNA-binding domains"/>
    <property type="match status" value="1"/>
</dbReference>
<dbReference type="Gene3D" id="1.10.260.40">
    <property type="entry name" value="lambda repressor-like DNA-binding domains"/>
    <property type="match status" value="1"/>
</dbReference>
<dbReference type="PANTHER" id="PTHR30146">
    <property type="entry name" value="LACI-RELATED TRANSCRIPTIONAL REPRESSOR"/>
    <property type="match status" value="1"/>
</dbReference>
<dbReference type="Gene3D" id="3.40.50.2300">
    <property type="match status" value="2"/>
</dbReference>
<name>B1ZN31_OPITP</name>
<dbReference type="AlphaFoldDB" id="B1ZN31"/>
<gene>
    <name evidence="5" type="ordered locus">Oter_3203</name>
</gene>
<evidence type="ECO:0000259" key="4">
    <source>
        <dbReference type="PROSITE" id="PS50932"/>
    </source>
</evidence>
<dbReference type="eggNOG" id="COG1609">
    <property type="taxonomic scope" value="Bacteria"/>
</dbReference>
<dbReference type="GO" id="GO:0000976">
    <property type="term" value="F:transcription cis-regulatory region binding"/>
    <property type="evidence" value="ECO:0007669"/>
    <property type="project" value="TreeGrafter"/>
</dbReference>
<dbReference type="InterPro" id="IPR000843">
    <property type="entry name" value="HTH_LacI"/>
</dbReference>
<reference evidence="5 6" key="1">
    <citation type="journal article" date="2011" name="J. Bacteriol.">
        <title>Genome sequence of the verrucomicrobium Opitutus terrae PB90-1, an abundant inhabitant of rice paddy soil ecosystems.</title>
        <authorList>
            <person name="van Passel M.W."/>
            <person name="Kant R."/>
            <person name="Palva A."/>
            <person name="Copeland A."/>
            <person name="Lucas S."/>
            <person name="Lapidus A."/>
            <person name="Glavina del Rio T."/>
            <person name="Pitluck S."/>
            <person name="Goltsman E."/>
            <person name="Clum A."/>
            <person name="Sun H."/>
            <person name="Schmutz J."/>
            <person name="Larimer F.W."/>
            <person name="Land M.L."/>
            <person name="Hauser L."/>
            <person name="Kyrpides N."/>
            <person name="Mikhailova N."/>
            <person name="Richardson P.P."/>
            <person name="Janssen P.H."/>
            <person name="de Vos W.M."/>
            <person name="Smidt H."/>
        </authorList>
    </citation>
    <scope>NUCLEOTIDE SEQUENCE [LARGE SCALE GENOMIC DNA]</scope>
    <source>
        <strain evidence="6">DSM 11246 / JCM 15787 / PB90-1</strain>
    </source>
</reference>
<dbReference type="SUPFAM" id="SSF53822">
    <property type="entry name" value="Periplasmic binding protein-like I"/>
    <property type="match status" value="1"/>
</dbReference>
<keyword evidence="2" id="KW-0238">DNA-binding</keyword>
<dbReference type="PROSITE" id="PS50932">
    <property type="entry name" value="HTH_LACI_2"/>
    <property type="match status" value="1"/>
</dbReference>
<evidence type="ECO:0000256" key="3">
    <source>
        <dbReference type="ARBA" id="ARBA00023163"/>
    </source>
</evidence>
<dbReference type="Pfam" id="PF00356">
    <property type="entry name" value="LacI"/>
    <property type="match status" value="1"/>
</dbReference>
<keyword evidence="6" id="KW-1185">Reference proteome</keyword>
<evidence type="ECO:0000256" key="2">
    <source>
        <dbReference type="ARBA" id="ARBA00023125"/>
    </source>
</evidence>